<keyword evidence="5 7" id="KW-0472">Membrane</keyword>
<evidence type="ECO:0000256" key="6">
    <source>
        <dbReference type="SAM" id="MobiDB-lite"/>
    </source>
</evidence>
<keyword evidence="4 7" id="KW-1133">Transmembrane helix</keyword>
<dbReference type="PANTHER" id="PTHR16172">
    <property type="entry name" value="MAJOR FACILITATOR SUPERFAMILY DOMAIN-CONTAINING PROTEIN 6-LIKE"/>
    <property type="match status" value="1"/>
</dbReference>
<feature type="transmembrane region" description="Helical" evidence="7">
    <location>
        <begin position="793"/>
        <end position="811"/>
    </location>
</feature>
<feature type="transmembrane region" description="Helical" evidence="7">
    <location>
        <begin position="727"/>
        <end position="745"/>
    </location>
</feature>
<feature type="compositionally biased region" description="Low complexity" evidence="6">
    <location>
        <begin position="537"/>
        <end position="552"/>
    </location>
</feature>
<dbReference type="InterPro" id="IPR024989">
    <property type="entry name" value="MFS_assoc_dom"/>
</dbReference>
<dbReference type="GO" id="GO:0016020">
    <property type="term" value="C:membrane"/>
    <property type="evidence" value="ECO:0007669"/>
    <property type="project" value="UniProtKB-SubCell"/>
</dbReference>
<feature type="compositionally biased region" description="Basic and acidic residues" evidence="6">
    <location>
        <begin position="49"/>
        <end position="61"/>
    </location>
</feature>
<evidence type="ECO:0000259" key="8">
    <source>
        <dbReference type="PROSITE" id="PS50850"/>
    </source>
</evidence>
<organism evidence="9 10">
    <name type="scientific">Acaulospora morrowiae</name>
    <dbReference type="NCBI Taxonomy" id="94023"/>
    <lineage>
        <taxon>Eukaryota</taxon>
        <taxon>Fungi</taxon>
        <taxon>Fungi incertae sedis</taxon>
        <taxon>Mucoromycota</taxon>
        <taxon>Glomeromycotina</taxon>
        <taxon>Glomeromycetes</taxon>
        <taxon>Diversisporales</taxon>
        <taxon>Acaulosporaceae</taxon>
        <taxon>Acaulospora</taxon>
    </lineage>
</organism>
<dbReference type="InterPro" id="IPR042065">
    <property type="entry name" value="E3_ELL-like"/>
</dbReference>
<reference evidence="9" key="1">
    <citation type="submission" date="2021-06" db="EMBL/GenBank/DDBJ databases">
        <authorList>
            <person name="Kallberg Y."/>
            <person name="Tangrot J."/>
            <person name="Rosling A."/>
        </authorList>
    </citation>
    <scope>NUCLEOTIDE SEQUENCE</scope>
    <source>
        <strain evidence="9">CL551</strain>
    </source>
</reference>
<dbReference type="SUPFAM" id="SSF103473">
    <property type="entry name" value="MFS general substrate transporter"/>
    <property type="match status" value="1"/>
</dbReference>
<feature type="transmembrane region" description="Helical" evidence="7">
    <location>
        <begin position="751"/>
        <end position="772"/>
    </location>
</feature>
<dbReference type="EMBL" id="CAJVPV010000132">
    <property type="protein sequence ID" value="CAG8444115.1"/>
    <property type="molecule type" value="Genomic_DNA"/>
</dbReference>
<dbReference type="InterPro" id="IPR051717">
    <property type="entry name" value="MFS_MFSD6"/>
</dbReference>
<dbReference type="GO" id="GO:0022857">
    <property type="term" value="F:transmembrane transporter activity"/>
    <property type="evidence" value="ECO:0007669"/>
    <property type="project" value="InterPro"/>
</dbReference>
<feature type="transmembrane region" description="Helical" evidence="7">
    <location>
        <begin position="991"/>
        <end position="1010"/>
    </location>
</feature>
<keyword evidence="3 7" id="KW-0812">Transmembrane</keyword>
<dbReference type="Gene3D" id="1.20.1250.20">
    <property type="entry name" value="MFS general substrate transporter like domains"/>
    <property type="match status" value="2"/>
</dbReference>
<evidence type="ECO:0000256" key="5">
    <source>
        <dbReference type="ARBA" id="ARBA00023136"/>
    </source>
</evidence>
<evidence type="ECO:0000313" key="9">
    <source>
        <dbReference type="EMBL" id="CAG8444115.1"/>
    </source>
</evidence>
<feature type="transmembrane region" description="Helical" evidence="7">
    <location>
        <begin position="895"/>
        <end position="918"/>
    </location>
</feature>
<evidence type="ECO:0000256" key="7">
    <source>
        <dbReference type="SAM" id="Phobius"/>
    </source>
</evidence>
<accession>A0A9N8VBP5</accession>
<feature type="region of interest" description="Disordered" evidence="6">
    <location>
        <begin position="365"/>
        <end position="570"/>
    </location>
</feature>
<dbReference type="InterPro" id="IPR036259">
    <property type="entry name" value="MFS_trans_sf"/>
</dbReference>
<feature type="transmembrane region" description="Helical" evidence="7">
    <location>
        <begin position="1031"/>
        <end position="1051"/>
    </location>
</feature>
<feature type="compositionally biased region" description="Polar residues" evidence="6">
    <location>
        <begin position="446"/>
        <end position="459"/>
    </location>
</feature>
<feature type="region of interest" description="Disordered" evidence="6">
    <location>
        <begin position="1"/>
        <end position="85"/>
    </location>
</feature>
<feature type="compositionally biased region" description="Polar residues" evidence="6">
    <location>
        <begin position="496"/>
        <end position="506"/>
    </location>
</feature>
<feature type="compositionally biased region" description="Polar residues" evidence="6">
    <location>
        <begin position="34"/>
        <end position="47"/>
    </location>
</feature>
<keyword evidence="10" id="KW-1185">Reference proteome</keyword>
<dbReference type="PROSITE" id="PS50850">
    <property type="entry name" value="MFS"/>
    <property type="match status" value="1"/>
</dbReference>
<feature type="transmembrane region" description="Helical" evidence="7">
    <location>
        <begin position="961"/>
        <end position="979"/>
    </location>
</feature>
<feature type="transmembrane region" description="Helical" evidence="7">
    <location>
        <begin position="930"/>
        <end position="949"/>
    </location>
</feature>
<name>A0A9N8VBP5_9GLOM</name>
<proteinExistence type="inferred from homology"/>
<dbReference type="OrthoDB" id="2587563at2759"/>
<feature type="compositionally biased region" description="Low complexity" evidence="6">
    <location>
        <begin position="507"/>
        <end position="519"/>
    </location>
</feature>
<feature type="compositionally biased region" description="Low complexity" evidence="6">
    <location>
        <begin position="473"/>
        <end position="488"/>
    </location>
</feature>
<comment type="subcellular location">
    <subcellularLocation>
        <location evidence="1">Membrane</location>
        <topology evidence="1">Multi-pass membrane protein</topology>
    </subcellularLocation>
</comment>
<sequence>MGKHATARSASTRGEVITNRGGKSATLIPKEQNRQTIEGSINKNSTVVKEAKAGLKKEKSGGKKSTRSGPTPSSSKITEVDNNEDGLTMEFERALEIIDQPKTFILGGGPSKRCFGVTMTRAVMKKLIGAKEKGITMKLKISESIEINLGGKDNILFTKNKPDKISTILALNGDEMEIVGDVTQQVISTKETNHDAKMECLKRNLQQRMKEEKKHKEKKKVVMLTELRPDPEVVKPKNKTNIRKSIKKKEPDSIAKSKIVTYIGPGKPPPRFSIGNDDPGVPLKKRVIHLIAVEELTSEQIANKVQDNVPNVQKILSETATLKGEIWKLKTETWLMLEPYTFPSYDTSKINKVVSMMNAAADKLGYPSDAPERPRPPKPIASSKHSNSTIESSESSKRRKTGSNAYSEVSPISSASKSAAQPSSTSSKGGKTVRNGVKAKGKGSKVNISNSASEPVSTETIDDFPDSPTKVNTTTTATTRGGHTSRGAKSARARGTKTTSTVSDQPSTAGRTSQTTTSTRGKRGRPVGSKNSTSRVAKATTQKTTTSSAESTVISRNGLPSIGTSNNNISKRSPYHVETLSEFRELLGRFNEKLKVYYEIDARLDKYVTVANEIQADIRNLRSPVINERILEKVRNVFDEGTDVYSEVEMFYNIEEELRMMIEEGNRAAKEAAYCAEGQYMAIFLSKILKISKPLVGILTSIDPFVEIASSGSWSVIADRSKAYRKIMVSCVILGTVAFGTIPVVGKFIGFPGLIASFFVYAIFKGGVTPLVDNMTLNILHRNGEPRAYGRQRLMGTISCGISTAILGFIIDKTSFYILFVDVGLFMSLFLIVILCINPGDFRMGHTAPVPLQPEGGNVERTAVEQIRVEEESPDVLATDLPFMKAFRRLFSPSFIFFLFIIFLMTTIKQAASSFLFVYLSEYFHASTRLMGLSTFTGITLEVIFLFFAQPIMLFVGPKAMIVLGGLCSTLRVALYGFIGTKMSPWLSLPIETLQGIEFALIKTSSLVIVSQLSQPQLRATAIGLLTSTRNLGIGLGSIVGGVLYGIFGAIKMFQYLTWMGILTVALYIGGSLLKYRFFVR</sequence>
<evidence type="ECO:0000256" key="4">
    <source>
        <dbReference type="ARBA" id="ARBA00022989"/>
    </source>
</evidence>
<feature type="compositionally biased region" description="Low complexity" evidence="6">
    <location>
        <begin position="407"/>
        <end position="427"/>
    </location>
</feature>
<dbReference type="PANTHER" id="PTHR16172:SF41">
    <property type="entry name" value="MAJOR FACILITATOR SUPERFAMILY DOMAIN-CONTAINING PROTEIN 6-LIKE"/>
    <property type="match status" value="1"/>
</dbReference>
<protein>
    <submittedName>
        <fullName evidence="9">4446_t:CDS:1</fullName>
    </submittedName>
</protein>
<dbReference type="AlphaFoldDB" id="A0A9N8VBP5"/>
<evidence type="ECO:0000313" key="10">
    <source>
        <dbReference type="Proteomes" id="UP000789342"/>
    </source>
</evidence>
<comment type="caution">
    <text evidence="9">The sequence shown here is derived from an EMBL/GenBank/DDBJ whole genome shotgun (WGS) entry which is preliminary data.</text>
</comment>
<evidence type="ECO:0000256" key="3">
    <source>
        <dbReference type="ARBA" id="ARBA00022692"/>
    </source>
</evidence>
<dbReference type="InterPro" id="IPR020846">
    <property type="entry name" value="MFS_dom"/>
</dbReference>
<dbReference type="Proteomes" id="UP000789342">
    <property type="component" value="Unassembled WGS sequence"/>
</dbReference>
<dbReference type="Pfam" id="PF12832">
    <property type="entry name" value="MFS_1_like"/>
    <property type="match status" value="1"/>
</dbReference>
<feature type="transmembrane region" description="Helical" evidence="7">
    <location>
        <begin position="1057"/>
        <end position="1076"/>
    </location>
</feature>
<comment type="similarity">
    <text evidence="2">Belongs to the major facilitator superfamily. MFSD6 family.</text>
</comment>
<gene>
    <name evidence="9" type="ORF">AMORRO_LOCUS495</name>
</gene>
<feature type="compositionally biased region" description="Polar residues" evidence="6">
    <location>
        <begin position="67"/>
        <end position="77"/>
    </location>
</feature>
<evidence type="ECO:0000256" key="1">
    <source>
        <dbReference type="ARBA" id="ARBA00004141"/>
    </source>
</evidence>
<dbReference type="Gene3D" id="1.10.10.2670">
    <property type="entry name" value="E3 ubiquitin-protein ligase"/>
    <property type="match status" value="1"/>
</dbReference>
<evidence type="ECO:0000256" key="2">
    <source>
        <dbReference type="ARBA" id="ARBA00005241"/>
    </source>
</evidence>
<feature type="domain" description="Major facilitator superfamily (MFS) profile" evidence="8">
    <location>
        <begin position="895"/>
        <end position="1081"/>
    </location>
</feature>
<feature type="transmembrane region" description="Helical" evidence="7">
    <location>
        <begin position="817"/>
        <end position="837"/>
    </location>
</feature>
<feature type="compositionally biased region" description="Low complexity" evidence="6">
    <location>
        <begin position="382"/>
        <end position="393"/>
    </location>
</feature>